<proteinExistence type="predicted"/>
<dbReference type="AlphaFoldDB" id="A0A107F150"/>
<protein>
    <submittedName>
        <fullName evidence="1">Uncharacterized protein</fullName>
    </submittedName>
</protein>
<dbReference type="EMBL" id="LPIX01000085">
    <property type="protein sequence ID" value="KWD97056.1"/>
    <property type="molecule type" value="Genomic_DNA"/>
</dbReference>
<gene>
    <name evidence="1" type="ORF">WL73_21670</name>
</gene>
<sequence>MDALIGLISWPTVPCDGFLRFLAQMKKSLLLCVVSVIRQHRVQGMMNLRYFLETTSHAAYGLAHKDPAAYLKDGEIDDPKVISGKAYKWLEREYPTVSKEIKRMKDEINSETAHANILNSIYTFALEGEPVEAIRNELFDFDDPKQVMADLCNCAHAGVLALELLESVRLKYGGYFPARRGEPVPALRETNVRLRAALVECTDLRGQ</sequence>
<dbReference type="Proteomes" id="UP000062998">
    <property type="component" value="Unassembled WGS sequence"/>
</dbReference>
<reference evidence="1 2" key="1">
    <citation type="submission" date="2015-11" db="EMBL/GenBank/DDBJ databases">
        <title>Expanding the genomic diversity of Burkholderia species for the development of highly accurate diagnostics.</title>
        <authorList>
            <person name="Sahl J."/>
            <person name="Keim P."/>
            <person name="Wagner D."/>
        </authorList>
    </citation>
    <scope>NUCLEOTIDE SEQUENCE [LARGE SCALE GENOMIC DNA]</scope>
    <source>
        <strain evidence="1 2">MSMB2167WGS</strain>
    </source>
</reference>
<organism evidence="1 2">
    <name type="scientific">Burkholderia ubonensis</name>
    <dbReference type="NCBI Taxonomy" id="101571"/>
    <lineage>
        <taxon>Bacteria</taxon>
        <taxon>Pseudomonadati</taxon>
        <taxon>Pseudomonadota</taxon>
        <taxon>Betaproteobacteria</taxon>
        <taxon>Burkholderiales</taxon>
        <taxon>Burkholderiaceae</taxon>
        <taxon>Burkholderia</taxon>
        <taxon>Burkholderia cepacia complex</taxon>
    </lineage>
</organism>
<evidence type="ECO:0000313" key="2">
    <source>
        <dbReference type="Proteomes" id="UP000062998"/>
    </source>
</evidence>
<evidence type="ECO:0000313" key="1">
    <source>
        <dbReference type="EMBL" id="KWD97056.1"/>
    </source>
</evidence>
<comment type="caution">
    <text evidence="1">The sequence shown here is derived from an EMBL/GenBank/DDBJ whole genome shotgun (WGS) entry which is preliminary data.</text>
</comment>
<accession>A0A107F150</accession>
<name>A0A107F150_9BURK</name>